<organism evidence="2 3">
    <name type="scientific">Anguilla anguilla</name>
    <name type="common">European freshwater eel</name>
    <name type="synonym">Muraena anguilla</name>
    <dbReference type="NCBI Taxonomy" id="7936"/>
    <lineage>
        <taxon>Eukaryota</taxon>
        <taxon>Metazoa</taxon>
        <taxon>Chordata</taxon>
        <taxon>Craniata</taxon>
        <taxon>Vertebrata</taxon>
        <taxon>Euteleostomi</taxon>
        <taxon>Actinopterygii</taxon>
        <taxon>Neopterygii</taxon>
        <taxon>Teleostei</taxon>
        <taxon>Anguilliformes</taxon>
        <taxon>Anguillidae</taxon>
        <taxon>Anguilla</taxon>
    </lineage>
</organism>
<gene>
    <name evidence="2" type="ORF">ANANG_G00028890</name>
</gene>
<feature type="region of interest" description="Disordered" evidence="1">
    <location>
        <begin position="1"/>
        <end position="150"/>
    </location>
</feature>
<dbReference type="AlphaFoldDB" id="A0A9D3MVL5"/>
<comment type="caution">
    <text evidence="2">The sequence shown here is derived from an EMBL/GenBank/DDBJ whole genome shotgun (WGS) entry which is preliminary data.</text>
</comment>
<evidence type="ECO:0000256" key="1">
    <source>
        <dbReference type="SAM" id="MobiDB-lite"/>
    </source>
</evidence>
<dbReference type="Proteomes" id="UP001044222">
    <property type="component" value="Unassembled WGS sequence"/>
</dbReference>
<name>A0A9D3MVL5_ANGAN</name>
<keyword evidence="3" id="KW-1185">Reference proteome</keyword>
<dbReference type="EMBL" id="JAFIRN010000002">
    <property type="protein sequence ID" value="KAG5853703.1"/>
    <property type="molecule type" value="Genomic_DNA"/>
</dbReference>
<evidence type="ECO:0000313" key="2">
    <source>
        <dbReference type="EMBL" id="KAG5853703.1"/>
    </source>
</evidence>
<accession>A0A9D3MVL5</accession>
<feature type="compositionally biased region" description="Low complexity" evidence="1">
    <location>
        <begin position="80"/>
        <end position="91"/>
    </location>
</feature>
<proteinExistence type="predicted"/>
<sequence>MLTPDSALYRRHGTVSCRPRDGSRWAAPRATSPSSPRRPRPRPSRALRPGGGAPGRRAQGPRGPVHRGAAGAGHGRHGEVVVPLRLPLRPDLAGDRRGRHRRHLQLQHRAADQGGVRGAAGPRAGHGAAGRRLLEDPPGEEEEEEGGRLLQLRAVRPVRMRMGMGGGWGGRSGALVD</sequence>
<protein>
    <submittedName>
        <fullName evidence="2">Uncharacterized protein</fullName>
    </submittedName>
</protein>
<evidence type="ECO:0000313" key="3">
    <source>
        <dbReference type="Proteomes" id="UP001044222"/>
    </source>
</evidence>
<feature type="compositionally biased region" description="Low complexity" evidence="1">
    <location>
        <begin position="55"/>
        <end position="69"/>
    </location>
</feature>
<feature type="compositionally biased region" description="Low complexity" evidence="1">
    <location>
        <begin position="24"/>
        <end position="35"/>
    </location>
</feature>
<feature type="compositionally biased region" description="Basic residues" evidence="1">
    <location>
        <begin position="97"/>
        <end position="106"/>
    </location>
</feature>
<reference evidence="2" key="1">
    <citation type="submission" date="2021-01" db="EMBL/GenBank/DDBJ databases">
        <title>A chromosome-scale assembly of European eel, Anguilla anguilla.</title>
        <authorList>
            <person name="Henkel C."/>
            <person name="Jong-Raadsen S.A."/>
            <person name="Dufour S."/>
            <person name="Weltzien F.-A."/>
            <person name="Palstra A.P."/>
            <person name="Pelster B."/>
            <person name="Spaink H.P."/>
            <person name="Van Den Thillart G.E."/>
            <person name="Jansen H."/>
            <person name="Zahm M."/>
            <person name="Klopp C."/>
            <person name="Cedric C."/>
            <person name="Louis A."/>
            <person name="Berthelot C."/>
            <person name="Parey E."/>
            <person name="Roest Crollius H."/>
            <person name="Montfort J."/>
            <person name="Robinson-Rechavi M."/>
            <person name="Bucao C."/>
            <person name="Bouchez O."/>
            <person name="Gislard M."/>
            <person name="Lluch J."/>
            <person name="Milhes M."/>
            <person name="Lampietro C."/>
            <person name="Lopez Roques C."/>
            <person name="Donnadieu C."/>
            <person name="Braasch I."/>
            <person name="Desvignes T."/>
            <person name="Postlethwait J."/>
            <person name="Bobe J."/>
            <person name="Guiguen Y."/>
            <person name="Dirks R."/>
        </authorList>
    </citation>
    <scope>NUCLEOTIDE SEQUENCE</scope>
    <source>
        <strain evidence="2">Tag_6206</strain>
        <tissue evidence="2">Liver</tissue>
    </source>
</reference>